<reference evidence="2" key="1">
    <citation type="submission" date="2022-07" db="EMBL/GenBank/DDBJ databases">
        <title>Enhanced cultured diversity of the mouse gut microbiota enables custom-made synthetic communities.</title>
        <authorList>
            <person name="Afrizal A."/>
        </authorList>
    </citation>
    <scope>NUCLEOTIDE SEQUENCE</scope>
    <source>
        <strain evidence="2">DSM 28593</strain>
    </source>
</reference>
<dbReference type="InterPro" id="IPR022496">
    <property type="entry name" value="T6A_TsaB"/>
</dbReference>
<keyword evidence="3" id="KW-1185">Reference proteome</keyword>
<name>A0AAE3HEC4_9FIRM</name>
<sequence>MKVLALDTSSIVATAALVDEDRVIGEMIINHKKNHSEKLMPIIQNLLEEVEVEIKEIDAFGVCIGPGSFTGLRIGMATAKALAQVADKPMVGISTLEALAYNLPFSQGSICPILDAQRNQIYTGLYQWKNKELIALEKDQAIGAEEWIEKLKDREKPIILVGDGVAKFGALFQENLQGKIMIAPPPVRMPRASSIGSLALQRVQEGKAQHFKDISPQYLRKSQAEQNLHNR</sequence>
<dbReference type="Gene3D" id="3.30.420.40">
    <property type="match status" value="2"/>
</dbReference>
<dbReference type="GO" id="GO:0005829">
    <property type="term" value="C:cytosol"/>
    <property type="evidence" value="ECO:0007669"/>
    <property type="project" value="TreeGrafter"/>
</dbReference>
<dbReference type="Pfam" id="PF00814">
    <property type="entry name" value="TsaD"/>
    <property type="match status" value="1"/>
</dbReference>
<evidence type="ECO:0000259" key="1">
    <source>
        <dbReference type="Pfam" id="PF00814"/>
    </source>
</evidence>
<dbReference type="EMBL" id="JANKAS010000005">
    <property type="protein sequence ID" value="MCR1898902.1"/>
    <property type="molecule type" value="Genomic_DNA"/>
</dbReference>
<feature type="domain" description="Gcp-like" evidence="1">
    <location>
        <begin position="26"/>
        <end position="227"/>
    </location>
</feature>
<accession>A0AAE3HEC4</accession>
<evidence type="ECO:0000313" key="3">
    <source>
        <dbReference type="Proteomes" id="UP001205748"/>
    </source>
</evidence>
<dbReference type="InterPro" id="IPR000905">
    <property type="entry name" value="Gcp-like_dom"/>
</dbReference>
<comment type="caution">
    <text evidence="2">The sequence shown here is derived from an EMBL/GenBank/DDBJ whole genome shotgun (WGS) entry which is preliminary data.</text>
</comment>
<dbReference type="AlphaFoldDB" id="A0AAE3HEC4"/>
<dbReference type="GO" id="GO:0061711">
    <property type="term" value="F:tRNA N(6)-L-threonylcarbamoyladenine synthase activity"/>
    <property type="evidence" value="ECO:0007669"/>
    <property type="project" value="UniProtKB-EC"/>
</dbReference>
<dbReference type="EC" id="2.3.1.234" evidence="2"/>
<gene>
    <name evidence="2" type="primary">tsaB</name>
    <name evidence="2" type="ORF">NSA47_07885</name>
</gene>
<keyword evidence="2" id="KW-0012">Acyltransferase</keyword>
<dbReference type="CDD" id="cd24032">
    <property type="entry name" value="ASKHA_NBD_TsaB"/>
    <property type="match status" value="1"/>
</dbReference>
<dbReference type="SUPFAM" id="SSF53067">
    <property type="entry name" value="Actin-like ATPase domain"/>
    <property type="match status" value="2"/>
</dbReference>
<dbReference type="Proteomes" id="UP001205748">
    <property type="component" value="Unassembled WGS sequence"/>
</dbReference>
<dbReference type="PANTHER" id="PTHR11735:SF11">
    <property type="entry name" value="TRNA THREONYLCARBAMOYLADENOSINE BIOSYNTHESIS PROTEIN TSAB"/>
    <property type="match status" value="1"/>
</dbReference>
<dbReference type="RefSeq" id="WP_257530699.1">
    <property type="nucleotide sequence ID" value="NZ_JANKAS010000005.1"/>
</dbReference>
<dbReference type="InterPro" id="IPR043129">
    <property type="entry name" value="ATPase_NBD"/>
</dbReference>
<proteinExistence type="predicted"/>
<dbReference type="PANTHER" id="PTHR11735">
    <property type="entry name" value="TRNA N6-ADENOSINE THREONYLCARBAMOYLTRANSFERASE"/>
    <property type="match status" value="1"/>
</dbReference>
<protein>
    <submittedName>
        <fullName evidence="2">tRNA (Adenosine(37)-N6)-threonylcarbamoyltransferase complex dimerization subunit type 1 TsaB</fullName>
        <ecNumber evidence="2">2.3.1.234</ecNumber>
    </submittedName>
</protein>
<dbReference type="GO" id="GO:0002949">
    <property type="term" value="P:tRNA threonylcarbamoyladenosine modification"/>
    <property type="evidence" value="ECO:0007669"/>
    <property type="project" value="InterPro"/>
</dbReference>
<keyword evidence="2" id="KW-0808">Transferase</keyword>
<organism evidence="2 3">
    <name type="scientific">Irregularibacter muris</name>
    <dbReference type="NCBI Taxonomy" id="1796619"/>
    <lineage>
        <taxon>Bacteria</taxon>
        <taxon>Bacillati</taxon>
        <taxon>Bacillota</taxon>
        <taxon>Clostridia</taxon>
        <taxon>Eubacteriales</taxon>
        <taxon>Eubacteriaceae</taxon>
        <taxon>Irregularibacter</taxon>
    </lineage>
</organism>
<evidence type="ECO:0000313" key="2">
    <source>
        <dbReference type="EMBL" id="MCR1898902.1"/>
    </source>
</evidence>
<dbReference type="NCBIfam" id="TIGR03725">
    <property type="entry name" value="T6A_YeaZ"/>
    <property type="match status" value="1"/>
</dbReference>